<feature type="compositionally biased region" description="Low complexity" evidence="6">
    <location>
        <begin position="36"/>
        <end position="55"/>
    </location>
</feature>
<evidence type="ECO:0000256" key="7">
    <source>
        <dbReference type="SAM" id="SignalP"/>
    </source>
</evidence>
<evidence type="ECO:0000256" key="3">
    <source>
        <dbReference type="ARBA" id="ARBA00022737"/>
    </source>
</evidence>
<reference evidence="9 10" key="3">
    <citation type="journal article" date="2011" name="Nat. Chem. Biol.">
        <title>Reveromycin A biosynthesis uses RevG and RevJ for stereospecific spiroacetal formation.</title>
        <authorList>
            <person name="Takahashi S."/>
            <person name="Toyoda A."/>
            <person name="Sekiyama Y."/>
            <person name="Takagi H."/>
            <person name="Nogawa T."/>
            <person name="Uramoto M."/>
            <person name="Suzuki R."/>
            <person name="Koshino H."/>
            <person name="Kumano T."/>
            <person name="Panthee S."/>
            <person name="Dairi T."/>
            <person name="Ishikawa J."/>
            <person name="Ikeda H."/>
            <person name="Sakaki Y."/>
            <person name="Osada H."/>
        </authorList>
    </citation>
    <scope>NUCLEOTIDE SEQUENCE [LARGE SCALE GENOMIC DNA]</scope>
    <source>
        <strain evidence="9 10">SN-593</strain>
    </source>
</reference>
<evidence type="ECO:0000313" key="9">
    <source>
        <dbReference type="EMBL" id="BBA96728.1"/>
    </source>
</evidence>
<gene>
    <name evidence="9" type="ORF">RVR_2170</name>
</gene>
<dbReference type="Gene3D" id="3.40.50.200">
    <property type="entry name" value="Peptidase S8/S53 domain"/>
    <property type="match status" value="1"/>
</dbReference>
<dbReference type="PROSITE" id="PS00138">
    <property type="entry name" value="SUBTILASE_SER"/>
    <property type="match status" value="1"/>
</dbReference>
<evidence type="ECO:0000256" key="4">
    <source>
        <dbReference type="ARBA" id="ARBA00022801"/>
    </source>
</evidence>
<dbReference type="SUPFAM" id="SSF117281">
    <property type="entry name" value="Kelch motif"/>
    <property type="match status" value="1"/>
</dbReference>
<dbReference type="GO" id="GO:0004252">
    <property type="term" value="F:serine-type endopeptidase activity"/>
    <property type="evidence" value="ECO:0007669"/>
    <property type="project" value="InterPro"/>
</dbReference>
<keyword evidence="5" id="KW-0720">Serine protease</keyword>
<dbReference type="PROSITE" id="PS51695">
    <property type="entry name" value="SEDOLISIN"/>
    <property type="match status" value="1"/>
</dbReference>
<dbReference type="InterPro" id="IPR015915">
    <property type="entry name" value="Kelch-typ_b-propeller"/>
</dbReference>
<evidence type="ECO:0000259" key="8">
    <source>
        <dbReference type="PROSITE" id="PS51695"/>
    </source>
</evidence>
<evidence type="ECO:0000256" key="1">
    <source>
        <dbReference type="ARBA" id="ARBA00022441"/>
    </source>
</evidence>
<dbReference type="InterPro" id="IPR013784">
    <property type="entry name" value="Carb-bd-like_fold"/>
</dbReference>
<dbReference type="Pfam" id="PF13620">
    <property type="entry name" value="CarboxypepD_reg"/>
    <property type="match status" value="1"/>
</dbReference>
<dbReference type="Pfam" id="PF01344">
    <property type="entry name" value="Kelch_1"/>
    <property type="match status" value="2"/>
</dbReference>
<dbReference type="SUPFAM" id="SSF49464">
    <property type="entry name" value="Carboxypeptidase regulatory domain-like"/>
    <property type="match status" value="1"/>
</dbReference>
<dbReference type="InterPro" id="IPR008969">
    <property type="entry name" value="CarboxyPept-like_regulatory"/>
</dbReference>
<reference evidence="9 10" key="1">
    <citation type="journal article" date="2010" name="J. Bacteriol.">
        <title>Biochemical characterization of a novel indole prenyltransferase from Streptomyces sp. SN-593.</title>
        <authorList>
            <person name="Takahashi S."/>
            <person name="Takagi H."/>
            <person name="Toyoda A."/>
            <person name="Uramoto M."/>
            <person name="Nogawa T."/>
            <person name="Ueki M."/>
            <person name="Sakaki Y."/>
            <person name="Osada H."/>
        </authorList>
    </citation>
    <scope>NUCLEOTIDE SEQUENCE [LARGE SCALE GENOMIC DNA]</scope>
    <source>
        <strain evidence="9 10">SN-593</strain>
    </source>
</reference>
<feature type="region of interest" description="Disordered" evidence="6">
    <location>
        <begin position="36"/>
        <end position="65"/>
    </location>
</feature>
<name>A0A7U3UQ92_9ACTN</name>
<evidence type="ECO:0000256" key="2">
    <source>
        <dbReference type="ARBA" id="ARBA00022670"/>
    </source>
</evidence>
<dbReference type="SUPFAM" id="SSF49452">
    <property type="entry name" value="Starch-binding domain-like"/>
    <property type="match status" value="1"/>
</dbReference>
<dbReference type="KEGG" id="arev:RVR_2170"/>
<keyword evidence="4" id="KW-0378">Hydrolase</keyword>
<evidence type="ECO:0000313" key="10">
    <source>
        <dbReference type="Proteomes" id="UP000595703"/>
    </source>
</evidence>
<reference evidence="9 10" key="2">
    <citation type="journal article" date="2011" name="J. Antibiot.">
        <title>Furaquinocins I and J: novel polyketide isoprenoid hybrid compounds from Streptomyces reveromyceticus SN-593.</title>
        <authorList>
            <person name="Panthee S."/>
            <person name="Takahashi S."/>
            <person name="Takagi H."/>
            <person name="Nogawa T."/>
            <person name="Oowada E."/>
            <person name="Uramoto M."/>
            <person name="Osada H."/>
        </authorList>
    </citation>
    <scope>NUCLEOTIDE SEQUENCE [LARGE SCALE GENOMIC DNA]</scope>
    <source>
        <strain evidence="9 10">SN-593</strain>
    </source>
</reference>
<dbReference type="GO" id="GO:0030246">
    <property type="term" value="F:carbohydrate binding"/>
    <property type="evidence" value="ECO:0007669"/>
    <property type="project" value="InterPro"/>
</dbReference>
<dbReference type="PANTHER" id="PTHR45632">
    <property type="entry name" value="LD33804P"/>
    <property type="match status" value="1"/>
</dbReference>
<feature type="chain" id="PRO_5038700615" evidence="7">
    <location>
        <begin position="32"/>
        <end position="1296"/>
    </location>
</feature>
<keyword evidence="3" id="KW-0677">Repeat</keyword>
<dbReference type="InterPro" id="IPR023828">
    <property type="entry name" value="Peptidase_S8_Ser-AS"/>
</dbReference>
<sequence>MTSAMFRRGRTRAPVPLLIAAVAALCTLATGQDLSAAATPPSPLTATTAAATSATGQPDIPPALADDLPHYTPAGCAAADAGAGQPVATCDALISTGTSHTVRADASGPPATALTPTDIQQAYRLPAGAGKGQTVAVVDAGGYTAAESDLAAFRAQYGLPACGSSDGCFRKVDQRGGTGYPADDAGWALETALDLDAVSSACPQCHILLVEGDSAALGDLGAAADTAVSLGAKFVSNSYGLSGESSIETSYSAHYDHPGVVVTASTGDKGNIVNWPASDPDVVAVGGTTLTADAGSDRGWSESAWSEGGSGCSLYEPQPGYQSGLATGCARRATADIAADADPQTGLGIYDTLGQDGWLQVGGTSLSAPLTAAMYALAGTPAAGTYPVTYPYADQGNHLFDVTAGSDGSCGGVLCTAGAGWDGPTGLGTPDGVSALVQQPGGTVAGRLTDASGGAGLPGAVITFTAEDGTLTYRATADTSGAYALTLPAGTYTAAATDFGYDTARASGVTVSVGQSATTDLALTKQPTRTLSGKVTDGSGHGYPLYARITIDGYPSGAIHTDPKTGAYSVELPRDAAYTLHVASVYPGYEQSDATVSLGASDVRHDVPLTADRAGCAAPGYAYPAAADFEDWSTAPRSGWAVTGAAAGDTWQFDSTMWNLTGGSGNFATADPYDHGGAAEDTTLTTPVMDLSGQTDPALHFDTAYLGTSDTSADVGLSTDGGKTWTSVWHQSTGDLVTAVSVPLTAAYGRSDVELRFHFTGQGTTLWQLDDVTVGTCATVPGGIVTGTVTDANTGKAVDGAVVTDTADPEATTATTATPDDPALPDGWYWLFAKGAGRHTYTAAANRYVTATRTVATTRDAVTTARTALAAGELTVAPGKVTASAVLGKRDVRQLTLTNTGGAPITVTVGEQSGGYTAATGASSDDWQRLPALPEPVLDNAEADYQGRAYSVGGIRQVVGGTALAEAYVYDPVGAAWQRIADLPEPLAGASAAFLDGTLYVIGGWTGDADAGTVQVRSSVYAYHPATDTWTTLASLPAPEETGAVAVLDGALYVVGGCADGCDQTQAAVYRYTPATGRWTKAADYPTTVQREACAGISDEVVCAGGASTNAGRTQALATAYAYSPRSGAWTPLPDLPYPVWGMASSGANGELQIAGGYSTSGATDRTVQFDPVTDRWTDLPDTPLALLRGGGSGCGMYQVGGAYANGLSFGVGTADADVLPGFDQCGGDDVGWLTEQRTTLTIKPGHSADLLVTADASHVPAAGRYTAGLSLVTDSPYVRPAVPVAFTVTAKKGHH</sequence>
<keyword evidence="10" id="KW-1185">Reference proteome</keyword>
<keyword evidence="7" id="KW-0732">Signal</keyword>
<keyword evidence="2" id="KW-0645">Protease</keyword>
<proteinExistence type="predicted"/>
<keyword evidence="1" id="KW-0880">Kelch repeat</keyword>
<protein>
    <submittedName>
        <fullName evidence="9">Putative peptidase</fullName>
    </submittedName>
</protein>
<feature type="domain" description="Peptidase S53" evidence="8">
    <location>
        <begin position="113"/>
        <end position="442"/>
    </location>
</feature>
<dbReference type="InterPro" id="IPR030400">
    <property type="entry name" value="Sedolisin_dom"/>
</dbReference>
<dbReference type="GO" id="GO:0006508">
    <property type="term" value="P:proteolysis"/>
    <property type="evidence" value="ECO:0007669"/>
    <property type="project" value="UniProtKB-KW"/>
</dbReference>
<dbReference type="InterPro" id="IPR036852">
    <property type="entry name" value="Peptidase_S8/S53_dom_sf"/>
</dbReference>
<accession>A0A7U3UQ92</accession>
<dbReference type="Proteomes" id="UP000595703">
    <property type="component" value="Chromosome"/>
</dbReference>
<evidence type="ECO:0000256" key="5">
    <source>
        <dbReference type="ARBA" id="ARBA00022825"/>
    </source>
</evidence>
<dbReference type="InterPro" id="IPR006652">
    <property type="entry name" value="Kelch_1"/>
</dbReference>
<dbReference type="SMART" id="SM00612">
    <property type="entry name" value="Kelch"/>
    <property type="match status" value="5"/>
</dbReference>
<dbReference type="Gene3D" id="2.60.120.260">
    <property type="entry name" value="Galactose-binding domain-like"/>
    <property type="match status" value="1"/>
</dbReference>
<dbReference type="PANTHER" id="PTHR45632:SF3">
    <property type="entry name" value="KELCH-LIKE PROTEIN 32"/>
    <property type="match status" value="1"/>
</dbReference>
<feature type="signal peptide" evidence="7">
    <location>
        <begin position="1"/>
        <end position="31"/>
    </location>
</feature>
<dbReference type="Gene3D" id="2.60.40.1120">
    <property type="entry name" value="Carboxypeptidase-like, regulatory domain"/>
    <property type="match status" value="2"/>
</dbReference>
<dbReference type="SUPFAM" id="SSF52743">
    <property type="entry name" value="Subtilisin-like"/>
    <property type="match status" value="1"/>
</dbReference>
<organism evidence="9 10">
    <name type="scientific">Actinacidiphila reveromycinica</name>
    <dbReference type="NCBI Taxonomy" id="659352"/>
    <lineage>
        <taxon>Bacteria</taxon>
        <taxon>Bacillati</taxon>
        <taxon>Actinomycetota</taxon>
        <taxon>Actinomycetes</taxon>
        <taxon>Kitasatosporales</taxon>
        <taxon>Streptomycetaceae</taxon>
        <taxon>Actinacidiphila</taxon>
    </lineage>
</organism>
<reference evidence="9 10" key="4">
    <citation type="journal article" date="2020" name="Sci. Rep.">
        <title>beta-carboline chemical signals induce reveromycin production through a LuxR family regulator in Streptomyces sp. SN-593.</title>
        <authorList>
            <person name="Panthee S."/>
            <person name="Kito N."/>
            <person name="Hayashi T."/>
            <person name="Shimizu T."/>
            <person name="Ishikawa J."/>
            <person name="Hamamoto H."/>
            <person name="Osada H."/>
            <person name="Takahashi S."/>
        </authorList>
    </citation>
    <scope>NUCLEOTIDE SEQUENCE [LARGE SCALE GENOMIC DNA]</scope>
    <source>
        <strain evidence="9 10">SN-593</strain>
    </source>
</reference>
<dbReference type="EMBL" id="AP018365">
    <property type="protein sequence ID" value="BBA96728.1"/>
    <property type="molecule type" value="Genomic_DNA"/>
</dbReference>
<evidence type="ECO:0000256" key="6">
    <source>
        <dbReference type="SAM" id="MobiDB-lite"/>
    </source>
</evidence>
<dbReference type="Gene3D" id="2.120.10.80">
    <property type="entry name" value="Kelch-type beta propeller"/>
    <property type="match status" value="1"/>
</dbReference>